<dbReference type="EMBL" id="CCKQ01004931">
    <property type="protein sequence ID" value="CDW76081.1"/>
    <property type="molecule type" value="Genomic_DNA"/>
</dbReference>
<evidence type="ECO:0000313" key="1">
    <source>
        <dbReference type="EMBL" id="CDW76081.1"/>
    </source>
</evidence>
<evidence type="ECO:0000313" key="2">
    <source>
        <dbReference type="Proteomes" id="UP000039865"/>
    </source>
</evidence>
<protein>
    <recommendedName>
        <fullName evidence="3">Tim10-like domain-containing protein</fullName>
    </recommendedName>
</protein>
<sequence length="167" mass="19711">MSRRNIDPPVSEEVKGKHKETMKGMFDTKSKNTQNHHEQMMMALEDNKQKYDRNLYSDWLLKVYSRCTSLCIKEDKDVALSVWENKESSDEMSKLRQIEIQCGKNCMRKFDKGYKLFDNIEKTIFEQYMKDSDVDPNEMMQVLSQREEQRQTMDMSAGADLLQSANI</sequence>
<dbReference type="InParanoid" id="A0A078A1F1"/>
<gene>
    <name evidence="1" type="primary">Contig16816.g17913</name>
    <name evidence="1" type="ORF">STYLEM_5077</name>
</gene>
<organism evidence="1 2">
    <name type="scientific">Stylonychia lemnae</name>
    <name type="common">Ciliate</name>
    <dbReference type="NCBI Taxonomy" id="5949"/>
    <lineage>
        <taxon>Eukaryota</taxon>
        <taxon>Sar</taxon>
        <taxon>Alveolata</taxon>
        <taxon>Ciliophora</taxon>
        <taxon>Intramacronucleata</taxon>
        <taxon>Spirotrichea</taxon>
        <taxon>Stichotrichia</taxon>
        <taxon>Sporadotrichida</taxon>
        <taxon>Oxytrichidae</taxon>
        <taxon>Stylonychinae</taxon>
        <taxon>Stylonychia</taxon>
    </lineage>
</organism>
<dbReference type="Proteomes" id="UP000039865">
    <property type="component" value="Unassembled WGS sequence"/>
</dbReference>
<keyword evidence="2" id="KW-1185">Reference proteome</keyword>
<dbReference type="OrthoDB" id="10424070at2759"/>
<evidence type="ECO:0008006" key="3">
    <source>
        <dbReference type="Google" id="ProtNLM"/>
    </source>
</evidence>
<accession>A0A078A1F1</accession>
<reference evidence="1 2" key="1">
    <citation type="submission" date="2014-06" db="EMBL/GenBank/DDBJ databases">
        <authorList>
            <person name="Swart Estienne"/>
        </authorList>
    </citation>
    <scope>NUCLEOTIDE SEQUENCE [LARGE SCALE GENOMIC DNA]</scope>
    <source>
        <strain evidence="1 2">130c</strain>
    </source>
</reference>
<name>A0A078A1F1_STYLE</name>
<dbReference type="AlphaFoldDB" id="A0A078A1F1"/>
<proteinExistence type="predicted"/>